<dbReference type="GO" id="GO:0016020">
    <property type="term" value="C:membrane"/>
    <property type="evidence" value="ECO:0007669"/>
    <property type="project" value="InterPro"/>
</dbReference>
<accession>A0A1M5XZ50</accession>
<evidence type="ECO:0000256" key="1">
    <source>
        <dbReference type="PROSITE-ProRule" id="PRU00703"/>
    </source>
</evidence>
<feature type="domain" description="CBS" evidence="2">
    <location>
        <begin position="357"/>
        <end position="415"/>
    </location>
</feature>
<dbReference type="Pfam" id="PF05239">
    <property type="entry name" value="PRC"/>
    <property type="match status" value="1"/>
</dbReference>
<evidence type="ECO:0000259" key="2">
    <source>
        <dbReference type="PROSITE" id="PS51371"/>
    </source>
</evidence>
<proteinExistence type="predicted"/>
<evidence type="ECO:0000313" key="4">
    <source>
        <dbReference type="Proteomes" id="UP000184526"/>
    </source>
</evidence>
<dbReference type="InterPro" id="IPR006669">
    <property type="entry name" value="MgtE_transporter"/>
</dbReference>
<dbReference type="AlphaFoldDB" id="A0A1M5XZ50"/>
<name>A0A1M5XZ50_9CLOT</name>
<dbReference type="GO" id="GO:0015095">
    <property type="term" value="F:magnesium ion transmembrane transporter activity"/>
    <property type="evidence" value="ECO:0007669"/>
    <property type="project" value="InterPro"/>
</dbReference>
<dbReference type="SMART" id="SM00924">
    <property type="entry name" value="MgtE_N"/>
    <property type="match status" value="1"/>
</dbReference>
<dbReference type="Pfam" id="PF00571">
    <property type="entry name" value="CBS"/>
    <property type="match status" value="2"/>
</dbReference>
<dbReference type="InterPro" id="IPR027275">
    <property type="entry name" value="PRC-brl_dom"/>
</dbReference>
<dbReference type="SUPFAM" id="SSF54631">
    <property type="entry name" value="CBS-domain pair"/>
    <property type="match status" value="1"/>
</dbReference>
<feature type="domain" description="CBS" evidence="2">
    <location>
        <begin position="293"/>
        <end position="356"/>
    </location>
</feature>
<dbReference type="PANTHER" id="PTHR43773">
    <property type="entry name" value="MAGNESIUM TRANSPORTER MGTE"/>
    <property type="match status" value="1"/>
</dbReference>
<dbReference type="InterPro" id="IPR046342">
    <property type="entry name" value="CBS_dom_sf"/>
</dbReference>
<dbReference type="Proteomes" id="UP000184526">
    <property type="component" value="Unassembled WGS sequence"/>
</dbReference>
<dbReference type="STRING" id="1121306.SAMN02745196_02533"/>
<keyword evidence="1" id="KW-0129">CBS domain</keyword>
<reference evidence="3 4" key="1">
    <citation type="submission" date="2016-11" db="EMBL/GenBank/DDBJ databases">
        <authorList>
            <person name="Jaros S."/>
            <person name="Januszkiewicz K."/>
            <person name="Wedrychowicz H."/>
        </authorList>
    </citation>
    <scope>NUCLEOTIDE SEQUENCE [LARGE SCALE GENOMIC DNA]</scope>
    <source>
        <strain evidence="3 4">DSM 3089</strain>
    </source>
</reference>
<dbReference type="InterPro" id="IPR038076">
    <property type="entry name" value="MgtE_N_sf"/>
</dbReference>
<dbReference type="InterPro" id="IPR000644">
    <property type="entry name" value="CBS_dom"/>
</dbReference>
<sequence length="417" mass="48643">MTKLTTFFLNKIYNRKVYDEFDECIGTIYDIYVTTKEGYPRVIGYRIKKDREIMDYEFRSIDFCEENQKIWIQVRGVKEIIPRNYSYLLIKDLLKKKIVDVNGKKVVRVDDIRMAKILGEIRVLAVDSGVLAISRRYRIDKFVKGIYKLMGKKFTDSIVLWESVESLEQDKESLKLNVSYERLSKFKPADIADILEELEAEYRNKIFESLDLELASETLEELDSDIRIAILETISENKVMEILDTMPNDEVADILEEMDKENAERLLHSLEKEDADEVKRLMNYDDDLVGSIMNKDFIAFNTNITVGELLELIRETKPDDEVTYYSYFVDDEEKLQGVISLTELVLAKPESRIKDIMDLDVISVKDTDKINKSFELILKYNYLSLPVTDVNDKLCGVVIINDIIEEVLPHSFKKKIS</sequence>
<dbReference type="RefSeq" id="WP_072832382.1">
    <property type="nucleotide sequence ID" value="NZ_FQXP01000010.1"/>
</dbReference>
<dbReference type="CDD" id="cd04606">
    <property type="entry name" value="CBS_pair_Mg_transporter"/>
    <property type="match status" value="1"/>
</dbReference>
<organism evidence="3 4">
    <name type="scientific">Clostridium collagenovorans DSM 3089</name>
    <dbReference type="NCBI Taxonomy" id="1121306"/>
    <lineage>
        <taxon>Bacteria</taxon>
        <taxon>Bacillati</taxon>
        <taxon>Bacillota</taxon>
        <taxon>Clostridia</taxon>
        <taxon>Eubacteriales</taxon>
        <taxon>Clostridiaceae</taxon>
        <taxon>Clostridium</taxon>
    </lineage>
</organism>
<protein>
    <submittedName>
        <fullName evidence="3">CBS domain-containing protein</fullName>
    </submittedName>
</protein>
<dbReference type="EMBL" id="FQXP01000010">
    <property type="protein sequence ID" value="SHI04818.1"/>
    <property type="molecule type" value="Genomic_DNA"/>
</dbReference>
<dbReference type="InterPro" id="IPR006668">
    <property type="entry name" value="Mg_transptr_MgtE_intracell_dom"/>
</dbReference>
<keyword evidence="4" id="KW-1185">Reference proteome</keyword>
<evidence type="ECO:0000313" key="3">
    <source>
        <dbReference type="EMBL" id="SHI04818.1"/>
    </source>
</evidence>
<dbReference type="SUPFAM" id="SSF158791">
    <property type="entry name" value="MgtE N-terminal domain-like"/>
    <property type="match status" value="1"/>
</dbReference>
<gene>
    <name evidence="3" type="ORF">SAMN02745196_02533</name>
</gene>
<dbReference type="PANTHER" id="PTHR43773:SF1">
    <property type="entry name" value="MAGNESIUM TRANSPORTER MGTE"/>
    <property type="match status" value="1"/>
</dbReference>
<dbReference type="Gene3D" id="1.25.60.10">
    <property type="entry name" value="MgtE N-terminal domain-like"/>
    <property type="match status" value="1"/>
</dbReference>
<dbReference type="OrthoDB" id="9790355at2"/>
<dbReference type="Pfam" id="PF03448">
    <property type="entry name" value="MgtE_N"/>
    <property type="match status" value="1"/>
</dbReference>
<dbReference type="SMART" id="SM00116">
    <property type="entry name" value="CBS"/>
    <property type="match status" value="2"/>
</dbReference>
<dbReference type="PROSITE" id="PS51371">
    <property type="entry name" value="CBS"/>
    <property type="match status" value="2"/>
</dbReference>
<dbReference type="Gene3D" id="3.10.580.10">
    <property type="entry name" value="CBS-domain"/>
    <property type="match status" value="1"/>
</dbReference>